<dbReference type="STRING" id="1097556.R4XD62"/>
<keyword evidence="4 9" id="KW-0808">Transferase</keyword>
<dbReference type="CDD" id="cd02021">
    <property type="entry name" value="GntK"/>
    <property type="match status" value="1"/>
</dbReference>
<keyword evidence="5 9" id="KW-0547">Nucleotide-binding</keyword>
<comment type="pathway">
    <text evidence="1 9">Carbohydrate acid metabolism; D-gluconate degradation.</text>
</comment>
<keyword evidence="6 9" id="KW-0418">Kinase</keyword>
<evidence type="ECO:0000256" key="9">
    <source>
        <dbReference type="RuleBase" id="RU363066"/>
    </source>
</evidence>
<keyword evidence="11" id="KW-1185">Reference proteome</keyword>
<organism evidence="10 11">
    <name type="scientific">Taphrina deformans (strain PYCC 5710 / ATCC 11124 / CBS 356.35 / IMI 108563 / JCM 9778 / NBRC 8474)</name>
    <name type="common">Peach leaf curl fungus</name>
    <name type="synonym">Lalaria deformans</name>
    <dbReference type="NCBI Taxonomy" id="1097556"/>
    <lineage>
        <taxon>Eukaryota</taxon>
        <taxon>Fungi</taxon>
        <taxon>Dikarya</taxon>
        <taxon>Ascomycota</taxon>
        <taxon>Taphrinomycotina</taxon>
        <taxon>Taphrinomycetes</taxon>
        <taxon>Taphrinales</taxon>
        <taxon>Taphrinaceae</taxon>
        <taxon>Taphrina</taxon>
    </lineage>
</organism>
<dbReference type="PANTHER" id="PTHR43442">
    <property type="entry name" value="GLUCONOKINASE-RELATED"/>
    <property type="match status" value="1"/>
</dbReference>
<evidence type="ECO:0000256" key="6">
    <source>
        <dbReference type="ARBA" id="ARBA00022777"/>
    </source>
</evidence>
<dbReference type="GO" id="GO:0005737">
    <property type="term" value="C:cytoplasm"/>
    <property type="evidence" value="ECO:0007669"/>
    <property type="project" value="TreeGrafter"/>
</dbReference>
<gene>
    <name evidence="10" type="ORF">TAPDE_003779</name>
</gene>
<dbReference type="NCBIfam" id="TIGR01313">
    <property type="entry name" value="therm_gnt_kin"/>
    <property type="match status" value="1"/>
</dbReference>
<evidence type="ECO:0000256" key="4">
    <source>
        <dbReference type="ARBA" id="ARBA00022679"/>
    </source>
</evidence>
<evidence type="ECO:0000313" key="11">
    <source>
        <dbReference type="Proteomes" id="UP000013776"/>
    </source>
</evidence>
<name>R4XD62_TAPDE</name>
<comment type="similarity">
    <text evidence="2 9">Belongs to the gluconokinase GntK/GntV family.</text>
</comment>
<comment type="catalytic activity">
    <reaction evidence="8 9">
        <text>D-gluconate + ATP = 6-phospho-D-gluconate + ADP + H(+)</text>
        <dbReference type="Rhea" id="RHEA:19433"/>
        <dbReference type="ChEBI" id="CHEBI:15378"/>
        <dbReference type="ChEBI" id="CHEBI:18391"/>
        <dbReference type="ChEBI" id="CHEBI:30616"/>
        <dbReference type="ChEBI" id="CHEBI:58759"/>
        <dbReference type="ChEBI" id="CHEBI:456216"/>
        <dbReference type="EC" id="2.7.1.12"/>
    </reaction>
</comment>
<dbReference type="GO" id="GO:0046316">
    <property type="term" value="F:gluconokinase activity"/>
    <property type="evidence" value="ECO:0007669"/>
    <property type="project" value="UniProtKB-EC"/>
</dbReference>
<sequence>MPVPIFVISGPSGCGKTTISQKISDIEQFKVIEGDELHPPANIEKMSNGQPLDDEDRWGWLNDVKDKAVELAQEKGALGVVITCSALKKKYRDILKDANKADNVELFFIFLNVGKDELVRRMETRVGHYMKRSMLESQLHDLELPREDESRTFIVDADKNIDETQNSVLKVVAAQLAIINKQSVEGQH</sequence>
<evidence type="ECO:0000256" key="1">
    <source>
        <dbReference type="ARBA" id="ARBA00004875"/>
    </source>
</evidence>
<evidence type="ECO:0000313" key="10">
    <source>
        <dbReference type="EMBL" id="CCG83538.1"/>
    </source>
</evidence>
<dbReference type="GO" id="GO:0005975">
    <property type="term" value="P:carbohydrate metabolic process"/>
    <property type="evidence" value="ECO:0007669"/>
    <property type="project" value="InterPro"/>
</dbReference>
<dbReference type="OrthoDB" id="275177at2759"/>
<reference evidence="10 11" key="1">
    <citation type="journal article" date="2013" name="MBio">
        <title>Genome sequencing of the plant pathogen Taphrina deformans, the causal agent of peach leaf curl.</title>
        <authorList>
            <person name="Cisse O.H."/>
            <person name="Almeida J.M.G.C.F."/>
            <person name="Fonseca A."/>
            <person name="Kumar A.A."/>
            <person name="Salojaervi J."/>
            <person name="Overmyer K."/>
            <person name="Hauser P.M."/>
            <person name="Pagni M."/>
        </authorList>
    </citation>
    <scope>NUCLEOTIDE SEQUENCE [LARGE SCALE GENOMIC DNA]</scope>
    <source>
        <strain evidence="11">PYCC 5710 / ATCC 11124 / CBS 356.35 / IMI 108563 / JCM 9778 / NBRC 8474</strain>
    </source>
</reference>
<dbReference type="UniPathway" id="UPA00792"/>
<dbReference type="InterPro" id="IPR027417">
    <property type="entry name" value="P-loop_NTPase"/>
</dbReference>
<protein>
    <recommendedName>
        <fullName evidence="3 9">Gluconokinase</fullName>
        <ecNumber evidence="3 9">2.7.1.12</ecNumber>
    </recommendedName>
</protein>
<evidence type="ECO:0000256" key="8">
    <source>
        <dbReference type="ARBA" id="ARBA00048090"/>
    </source>
</evidence>
<dbReference type="eggNOG" id="KOG3354">
    <property type="taxonomic scope" value="Eukaryota"/>
</dbReference>
<dbReference type="Proteomes" id="UP000013776">
    <property type="component" value="Unassembled WGS sequence"/>
</dbReference>
<dbReference type="GO" id="GO:0005524">
    <property type="term" value="F:ATP binding"/>
    <property type="evidence" value="ECO:0007669"/>
    <property type="project" value="UniProtKB-KW"/>
</dbReference>
<accession>R4XD62</accession>
<evidence type="ECO:0000256" key="3">
    <source>
        <dbReference type="ARBA" id="ARBA00012054"/>
    </source>
</evidence>
<comment type="caution">
    <text evidence="10">The sequence shown here is derived from an EMBL/GenBank/DDBJ whole genome shotgun (WGS) entry which is preliminary data.</text>
</comment>
<dbReference type="SUPFAM" id="SSF52540">
    <property type="entry name" value="P-loop containing nucleoside triphosphate hydrolases"/>
    <property type="match status" value="1"/>
</dbReference>
<evidence type="ECO:0000256" key="7">
    <source>
        <dbReference type="ARBA" id="ARBA00022840"/>
    </source>
</evidence>
<dbReference type="AlphaFoldDB" id="R4XD62"/>
<dbReference type="Gene3D" id="3.40.50.300">
    <property type="entry name" value="P-loop containing nucleotide triphosphate hydrolases"/>
    <property type="match status" value="1"/>
</dbReference>
<dbReference type="EMBL" id="CAHR02000156">
    <property type="protein sequence ID" value="CCG83538.1"/>
    <property type="molecule type" value="Genomic_DNA"/>
</dbReference>
<evidence type="ECO:0000256" key="2">
    <source>
        <dbReference type="ARBA" id="ARBA00008420"/>
    </source>
</evidence>
<dbReference type="EC" id="2.7.1.12" evidence="3 9"/>
<proteinExistence type="inferred from homology"/>
<dbReference type="Pfam" id="PF13238">
    <property type="entry name" value="AAA_18"/>
    <property type="match status" value="1"/>
</dbReference>
<evidence type="ECO:0000256" key="5">
    <source>
        <dbReference type="ARBA" id="ARBA00022741"/>
    </source>
</evidence>
<dbReference type="InterPro" id="IPR006001">
    <property type="entry name" value="Therm_gnt_kin"/>
</dbReference>
<dbReference type="PANTHER" id="PTHR43442:SF3">
    <property type="entry name" value="GLUCONOKINASE-RELATED"/>
    <property type="match status" value="1"/>
</dbReference>
<keyword evidence="7 9" id="KW-0067">ATP-binding</keyword>